<keyword evidence="1" id="KW-0812">Transmembrane</keyword>
<evidence type="ECO:0000313" key="3">
    <source>
        <dbReference type="Proteomes" id="UP000015104"/>
    </source>
</evidence>
<evidence type="ECO:0000313" key="2">
    <source>
        <dbReference type="EnsemblMetazoa" id="tetur35g00780.1"/>
    </source>
</evidence>
<keyword evidence="3" id="KW-1185">Reference proteome</keyword>
<accession>T1L3A3</accession>
<dbReference type="EnsemblMetazoa" id="tetur35g00780.1">
    <property type="protein sequence ID" value="tetur35g00780.1"/>
    <property type="gene ID" value="tetur35g00780"/>
</dbReference>
<reference evidence="2" key="2">
    <citation type="submission" date="2015-06" db="UniProtKB">
        <authorList>
            <consortium name="EnsemblMetazoa"/>
        </authorList>
    </citation>
    <scope>IDENTIFICATION</scope>
</reference>
<reference evidence="3" key="1">
    <citation type="submission" date="2011-08" db="EMBL/GenBank/DDBJ databases">
        <authorList>
            <person name="Rombauts S."/>
        </authorList>
    </citation>
    <scope>NUCLEOTIDE SEQUENCE</scope>
    <source>
        <strain evidence="3">London</strain>
    </source>
</reference>
<feature type="transmembrane region" description="Helical" evidence="1">
    <location>
        <begin position="14"/>
        <end position="34"/>
    </location>
</feature>
<keyword evidence="1" id="KW-0472">Membrane</keyword>
<evidence type="ECO:0000256" key="1">
    <source>
        <dbReference type="SAM" id="Phobius"/>
    </source>
</evidence>
<name>T1L3A3_TETUR</name>
<dbReference type="HOGENOM" id="CLU_3369087_0_0_1"/>
<dbReference type="EMBL" id="CAEY01001015">
    <property type="status" value="NOT_ANNOTATED_CDS"/>
    <property type="molecule type" value="Genomic_DNA"/>
</dbReference>
<keyword evidence="1" id="KW-1133">Transmembrane helix</keyword>
<proteinExistence type="predicted"/>
<dbReference type="AlphaFoldDB" id="T1L3A3"/>
<dbReference type="Proteomes" id="UP000015104">
    <property type="component" value="Unassembled WGS sequence"/>
</dbReference>
<organism evidence="2 3">
    <name type="scientific">Tetranychus urticae</name>
    <name type="common">Two-spotted spider mite</name>
    <dbReference type="NCBI Taxonomy" id="32264"/>
    <lineage>
        <taxon>Eukaryota</taxon>
        <taxon>Metazoa</taxon>
        <taxon>Ecdysozoa</taxon>
        <taxon>Arthropoda</taxon>
        <taxon>Chelicerata</taxon>
        <taxon>Arachnida</taxon>
        <taxon>Acari</taxon>
        <taxon>Acariformes</taxon>
        <taxon>Trombidiformes</taxon>
        <taxon>Prostigmata</taxon>
        <taxon>Eleutherengona</taxon>
        <taxon>Raphignathae</taxon>
        <taxon>Tetranychoidea</taxon>
        <taxon>Tetranychidae</taxon>
        <taxon>Tetranychus</taxon>
    </lineage>
</organism>
<protein>
    <submittedName>
        <fullName evidence="2">Uncharacterized protein</fullName>
    </submittedName>
</protein>
<sequence>MVREFNPKGNQHCVVFNAKYLYLCLSVAFCRLVLR</sequence>